<organism evidence="1 2">
    <name type="scientific">Pseudomonas phage Zuri</name>
    <dbReference type="NCBI Taxonomy" id="2604899"/>
    <lineage>
        <taxon>Viruses</taxon>
        <taxon>Duplodnaviria</taxon>
        <taxon>Heunggongvirae</taxon>
        <taxon>Uroviricota</taxon>
        <taxon>Caudoviricetes</taxon>
        <taxon>Schitoviridae</taxon>
        <taxon>Zurivirus</taxon>
        <taxon>Zurivirus zuri</taxon>
    </lineage>
</organism>
<evidence type="ECO:0000313" key="2">
    <source>
        <dbReference type="Proteomes" id="UP000322075"/>
    </source>
</evidence>
<evidence type="ECO:0000313" key="1">
    <source>
        <dbReference type="EMBL" id="QEM41110.1"/>
    </source>
</evidence>
<reference evidence="1" key="1">
    <citation type="submission" date="2019-04" db="EMBL/GenBank/DDBJ databases">
        <authorList>
            <person name="Assadpour T."/>
            <person name="Ahmed J."/>
            <person name="Anderson S."/>
            <person name="Espinosa K."/>
            <person name="Gadsden T."/>
            <person name="Graham A."/>
            <person name="Hajjar W."/>
            <person name="Howard T."/>
            <person name="Lacafta O."/>
            <person name="Matney K."/>
            <person name="Matsen K."/>
            <person name="Osu J."/>
            <person name="Rupe E."/>
            <person name="Sang H."/>
            <person name="Wadi S."/>
            <person name="McNeal J."/>
            <person name="Temple L."/>
        </authorList>
    </citation>
    <scope>NUCLEOTIDE SEQUENCE [LARGE SCALE GENOMIC DNA]</scope>
</reference>
<name>A0A5C1K597_9CAUD</name>
<sequence>MDQDPADVLLKVARVSSWEKAKAYLITLAATVPQGSVQYQQLTDAIDQFVTHIEDNSLQQ</sequence>
<gene>
    <name evidence="1" type="ORF">Zuri_13</name>
</gene>
<keyword evidence="2" id="KW-1185">Reference proteome</keyword>
<protein>
    <submittedName>
        <fullName evidence="1">Uncharacterized protein</fullName>
    </submittedName>
</protein>
<accession>A0A5C1K597</accession>
<proteinExistence type="predicted"/>
<dbReference type="Proteomes" id="UP000322075">
    <property type="component" value="Segment"/>
</dbReference>
<dbReference type="EMBL" id="MK863032">
    <property type="protein sequence ID" value="QEM41110.1"/>
    <property type="molecule type" value="Genomic_DNA"/>
</dbReference>